<evidence type="ECO:0000256" key="5">
    <source>
        <dbReference type="ARBA" id="ARBA00022705"/>
    </source>
</evidence>
<dbReference type="InterPro" id="IPR030846">
    <property type="entry name" value="DnaG_bac"/>
</dbReference>
<dbReference type="InterPro" id="IPR006142">
    <property type="entry name" value="INTEIN"/>
</dbReference>
<comment type="function">
    <text evidence="14">RNA polymerase that catalyzes the synthesis of short RNA molecules used as primers for DNA polymerase during DNA replication.</text>
</comment>
<dbReference type="AlphaFoldDB" id="A0A2M8EUP1"/>
<dbReference type="CDD" id="cd00081">
    <property type="entry name" value="Hint"/>
    <property type="match status" value="1"/>
</dbReference>
<comment type="domain">
    <text evidence="14">Contains an N-terminal zinc-binding domain, a central core domain that contains the primase activity, and a C-terminal DnaB-binding domain.</text>
</comment>
<dbReference type="GO" id="GO:0003899">
    <property type="term" value="F:DNA-directed RNA polymerase activity"/>
    <property type="evidence" value="ECO:0007669"/>
    <property type="project" value="UniProtKB-UniRule"/>
</dbReference>
<evidence type="ECO:0000256" key="11">
    <source>
        <dbReference type="ARBA" id="ARBA00023000"/>
    </source>
</evidence>
<dbReference type="Proteomes" id="UP000230885">
    <property type="component" value="Unassembled WGS sequence"/>
</dbReference>
<feature type="zinc finger region" description="CHC2-type" evidence="14">
    <location>
        <begin position="34"/>
        <end position="58"/>
    </location>
</feature>
<dbReference type="NCBIfam" id="TIGR01391">
    <property type="entry name" value="dnaG"/>
    <property type="match status" value="1"/>
</dbReference>
<keyword evidence="6 14" id="KW-0479">Metal-binding</keyword>
<dbReference type="InterPro" id="IPR030934">
    <property type="entry name" value="Intein_C"/>
</dbReference>
<dbReference type="InterPro" id="IPR006171">
    <property type="entry name" value="TOPRIM_dom"/>
</dbReference>
<dbReference type="PROSITE" id="PS50817">
    <property type="entry name" value="INTEIN_N_TER"/>
    <property type="match status" value="1"/>
</dbReference>
<dbReference type="HAMAP" id="MF_00974">
    <property type="entry name" value="DNA_primase_DnaG"/>
    <property type="match status" value="1"/>
</dbReference>
<evidence type="ECO:0000259" key="16">
    <source>
        <dbReference type="PROSITE" id="PS50880"/>
    </source>
</evidence>
<evidence type="ECO:0000256" key="1">
    <source>
        <dbReference type="ARBA" id="ARBA00022478"/>
    </source>
</evidence>
<dbReference type="InterPro" id="IPR002694">
    <property type="entry name" value="Znf_CHC2"/>
</dbReference>
<evidence type="ECO:0000256" key="14">
    <source>
        <dbReference type="HAMAP-Rule" id="MF_00974"/>
    </source>
</evidence>
<comment type="cofactor">
    <cofactor evidence="14">
        <name>Zn(2+)</name>
        <dbReference type="ChEBI" id="CHEBI:29105"/>
    </cofactor>
    <text evidence="14">Binds 1 zinc ion per monomer.</text>
</comment>
<evidence type="ECO:0000313" key="18">
    <source>
        <dbReference type="Proteomes" id="UP000230885"/>
    </source>
</evidence>
<gene>
    <name evidence="14" type="primary">dnaG</name>
    <name evidence="17" type="ORF">CO053_02495</name>
</gene>
<protein>
    <recommendedName>
        <fullName evidence="14">DNA primase</fullName>
        <ecNumber evidence="14">2.7.7.101</ecNumber>
    </recommendedName>
</protein>
<feature type="domain" description="Toprim" evidence="16">
    <location>
        <begin position="658"/>
        <end position="739"/>
    </location>
</feature>
<comment type="similarity">
    <text evidence="14">Belongs to the DnaG primase family.</text>
</comment>
<dbReference type="GO" id="GO:1990077">
    <property type="term" value="C:primosome complex"/>
    <property type="evidence" value="ECO:0007669"/>
    <property type="project" value="UniProtKB-KW"/>
</dbReference>
<dbReference type="InterPro" id="IPR034151">
    <property type="entry name" value="TOPRIM_DnaG_bac"/>
</dbReference>
<evidence type="ECO:0000313" key="17">
    <source>
        <dbReference type="EMBL" id="PJC28832.1"/>
    </source>
</evidence>
<dbReference type="GO" id="GO:0000428">
    <property type="term" value="C:DNA-directed RNA polymerase complex"/>
    <property type="evidence" value="ECO:0007669"/>
    <property type="project" value="UniProtKB-KW"/>
</dbReference>
<evidence type="ECO:0000256" key="8">
    <source>
        <dbReference type="ARBA" id="ARBA00022813"/>
    </source>
</evidence>
<evidence type="ECO:0000256" key="9">
    <source>
        <dbReference type="ARBA" id="ARBA00022833"/>
    </source>
</evidence>
<evidence type="ECO:0000256" key="13">
    <source>
        <dbReference type="ARBA" id="ARBA00023163"/>
    </source>
</evidence>
<evidence type="ECO:0000256" key="2">
    <source>
        <dbReference type="ARBA" id="ARBA00022515"/>
    </source>
</evidence>
<dbReference type="SUPFAM" id="SSF57783">
    <property type="entry name" value="Zinc beta-ribbon"/>
    <property type="match status" value="2"/>
</dbReference>
<dbReference type="SMART" id="SM00493">
    <property type="entry name" value="TOPRIM"/>
    <property type="match status" value="1"/>
</dbReference>
<dbReference type="InterPro" id="IPR003587">
    <property type="entry name" value="Hint_dom_N"/>
</dbReference>
<sequence>MDQIEEIRSKIDLVAFISETVPLKKAGRNFKGLCPFHAEKTPSFMVSPERQIWHCFGCFPKDQLVKTIFGPKKIEDIRIGDLVLTKSGEYSPVFRLLERNYQGKLIKIKTRMDSREVVMTRDHEVYCIKTKLCKQKNRETRLCQERCNQRCPTKYFKNYYIEKIKAEYLEPNDYLLYPINEAIRDVLELDLEKYLNRRKTNYGKKIRTIPLKVKVNDELLKILGYWIAEGSSHRAYIRFSLGNHEIDFAEEIIFLIKKIFGVEAKIHFRKTSKTGLEISACNSNLANIFENLCGKGAQNKHIPFVLQFLPPNKQRVLLEAIFKGDGYFGFESNTKKPTKYKAITIISPVLAEQIKDIVLRLDKFPLFFVFPEKVDKKGVHHCEAYMVKWHEKLTAHYSDFIERDGEKFWLLPIREVLTESFSGKVFNLTIKKDHSFVVNNYIVGNCGKGGDAFGFLMEIERIEFGEALRILAKKTGVVLESYRPSQSESEKDKLYQINHLAGEFFHYLLLNHQVGKKALNYILQRGISKDSLEKFKLGFAPAMWDGLQKFLVGKKGYNPEDLEKAGLIIPRQTSSTNAQQLSPNTYYDRFRDRLMFPLSDHRGNIVGFAGRVLDPEIKDLPAGRQEPKYVNTPETAVYHKSELLYPLNITKEEIKKENCAMVVEGELDAISSYQAGIKNVVAIKGSALSEEQSRLLKRFCENVILSLDADVAGDMASRRGIEVADKAGLNLKVLSLEKYKDPDEAAQKEPDYLKKRYDQAQSIYDFFIDSAFKRCRGATAEEKKKIGQEIVPILAKIEDEIVKNIYVKKLSDRLEVNEEAIILQIEKSVQKSPVLPAVKSDSPPTVKSRLLVLEEYFLALIFQSRQFEELTKKEKVLISEPVYQKIAQYLEDYLGNNKKFSPQFFFETLPAELKDAYNKLYLIDFGERIDDGGWVAREIQKTKILVETILVKEELQKTLLGLKHESKDQSESHNLDQKVLSLTKKLNDLGKRALAL</sequence>
<dbReference type="InterPro" id="IPR004042">
    <property type="entry name" value="Intein_endonuc_central"/>
</dbReference>
<dbReference type="Gene3D" id="3.40.1360.10">
    <property type="match status" value="1"/>
</dbReference>
<dbReference type="EMBL" id="PFSE01000038">
    <property type="protein sequence ID" value="PJC28832.1"/>
    <property type="molecule type" value="Genomic_DNA"/>
</dbReference>
<reference evidence="18" key="1">
    <citation type="submission" date="2017-09" db="EMBL/GenBank/DDBJ databases">
        <title>Depth-based differentiation of microbial function through sediment-hosted aquifers and enrichment of novel symbionts in the deep terrestrial subsurface.</title>
        <authorList>
            <person name="Probst A.J."/>
            <person name="Ladd B."/>
            <person name="Jarett J.K."/>
            <person name="Geller-Mcgrath D.E."/>
            <person name="Sieber C.M.K."/>
            <person name="Emerson J.B."/>
            <person name="Anantharaman K."/>
            <person name="Thomas B.C."/>
            <person name="Malmstrom R."/>
            <person name="Stieglmeier M."/>
            <person name="Klingl A."/>
            <person name="Woyke T."/>
            <person name="Ryan C.M."/>
            <person name="Banfield J.F."/>
        </authorList>
    </citation>
    <scope>NUCLEOTIDE SEQUENCE [LARGE SCALE GENOMIC DNA]</scope>
</reference>
<dbReference type="InterPro" id="IPR006141">
    <property type="entry name" value="Intein_N"/>
</dbReference>
<dbReference type="GO" id="GO:0004519">
    <property type="term" value="F:endonuclease activity"/>
    <property type="evidence" value="ECO:0007669"/>
    <property type="project" value="InterPro"/>
</dbReference>
<dbReference type="CDD" id="cd03364">
    <property type="entry name" value="TOPRIM_DnaG_primases"/>
    <property type="match status" value="1"/>
</dbReference>
<dbReference type="PROSITE" id="PS50819">
    <property type="entry name" value="INTEIN_ENDONUCLEASE"/>
    <property type="match status" value="1"/>
</dbReference>
<dbReference type="PANTHER" id="PTHR30313:SF2">
    <property type="entry name" value="DNA PRIMASE"/>
    <property type="match status" value="1"/>
</dbReference>
<keyword evidence="1 14" id="KW-0240">DNA-directed RNA polymerase</keyword>
<keyword evidence="13 14" id="KW-0804">Transcription</keyword>
<dbReference type="InterPro" id="IPR036977">
    <property type="entry name" value="DNA_primase_Znf_CHC2"/>
</dbReference>
<dbReference type="EC" id="2.7.7.101" evidence="14"/>
<evidence type="ECO:0000256" key="6">
    <source>
        <dbReference type="ARBA" id="ARBA00022723"/>
    </source>
</evidence>
<dbReference type="Gene3D" id="3.90.580.10">
    <property type="entry name" value="Zinc finger, CHC2-type domain"/>
    <property type="match status" value="2"/>
</dbReference>
<keyword evidence="3 14" id="KW-0808">Transferase</keyword>
<dbReference type="GO" id="GO:0008270">
    <property type="term" value="F:zinc ion binding"/>
    <property type="evidence" value="ECO:0007669"/>
    <property type="project" value="UniProtKB-UniRule"/>
</dbReference>
<dbReference type="InterPro" id="IPR027434">
    <property type="entry name" value="Homing_endonucl"/>
</dbReference>
<proteinExistence type="inferred from homology"/>
<accession>A0A2M8EUP1</accession>
<keyword evidence="10" id="KW-0460">Magnesium</keyword>
<evidence type="ECO:0000256" key="10">
    <source>
        <dbReference type="ARBA" id="ARBA00022842"/>
    </source>
</evidence>
<dbReference type="InterPro" id="IPR006295">
    <property type="entry name" value="DNA_primase_DnaG"/>
</dbReference>
<name>A0A2M8EUP1_9BACT</name>
<dbReference type="Pfam" id="PF10410">
    <property type="entry name" value="DnaB_bind"/>
    <property type="match status" value="1"/>
</dbReference>
<evidence type="ECO:0000256" key="7">
    <source>
        <dbReference type="ARBA" id="ARBA00022771"/>
    </source>
</evidence>
<evidence type="ECO:0000256" key="12">
    <source>
        <dbReference type="ARBA" id="ARBA00023125"/>
    </source>
</evidence>
<evidence type="ECO:0000259" key="15">
    <source>
        <dbReference type="PROSITE" id="PS50819"/>
    </source>
</evidence>
<dbReference type="SMART" id="SM00306">
    <property type="entry name" value="HintN"/>
    <property type="match status" value="1"/>
</dbReference>
<keyword evidence="2 14" id="KW-0639">Primosome</keyword>
<dbReference type="GO" id="GO:0016539">
    <property type="term" value="P:intein-mediated protein splicing"/>
    <property type="evidence" value="ECO:0007669"/>
    <property type="project" value="InterPro"/>
</dbReference>
<keyword evidence="8" id="KW-0068">Autocatalytic cleavage</keyword>
<keyword evidence="12 14" id="KW-0238">DNA-binding</keyword>
<dbReference type="PROSITE" id="PS50818">
    <property type="entry name" value="INTEIN_C_TER"/>
    <property type="match status" value="1"/>
</dbReference>
<comment type="caution">
    <text evidence="17">The sequence shown here is derived from an EMBL/GenBank/DDBJ whole genome shotgun (WGS) entry which is preliminary data.</text>
</comment>
<evidence type="ECO:0000256" key="4">
    <source>
        <dbReference type="ARBA" id="ARBA00022695"/>
    </source>
</evidence>
<feature type="domain" description="DOD-type homing endonuclease" evidence="15">
    <location>
        <begin position="222"/>
        <end position="366"/>
    </location>
</feature>
<dbReference type="PRINTS" id="PR00379">
    <property type="entry name" value="INTEIN"/>
</dbReference>
<dbReference type="SUPFAM" id="SSF51294">
    <property type="entry name" value="Hedgehog/intein (Hint) domain"/>
    <property type="match status" value="1"/>
</dbReference>
<dbReference type="SUPFAM" id="SSF56731">
    <property type="entry name" value="DNA primase core"/>
    <property type="match status" value="1"/>
</dbReference>
<dbReference type="InterPro" id="IPR037068">
    <property type="entry name" value="DNA_primase_core_N_sf"/>
</dbReference>
<organism evidence="17 18">
    <name type="scientific">Candidatus Shapirobacteria bacterium CG_4_9_14_0_2_um_filter_40_11</name>
    <dbReference type="NCBI Taxonomy" id="1974876"/>
    <lineage>
        <taxon>Bacteria</taxon>
        <taxon>Candidatus Shapironibacteriota</taxon>
    </lineage>
</organism>
<dbReference type="GO" id="GO:0005737">
    <property type="term" value="C:cytoplasm"/>
    <property type="evidence" value="ECO:0007669"/>
    <property type="project" value="TreeGrafter"/>
</dbReference>
<dbReference type="Pfam" id="PF13155">
    <property type="entry name" value="Toprim_2"/>
    <property type="match status" value="1"/>
</dbReference>
<comment type="subunit">
    <text evidence="14">Monomer. Interacts with DnaB.</text>
</comment>
<dbReference type="PANTHER" id="PTHR30313">
    <property type="entry name" value="DNA PRIMASE"/>
    <property type="match status" value="1"/>
</dbReference>
<dbReference type="Gene3D" id="3.90.980.10">
    <property type="entry name" value="DNA primase, catalytic core, N-terminal domain"/>
    <property type="match status" value="1"/>
</dbReference>
<keyword evidence="11" id="KW-0651">Protein splicing</keyword>
<dbReference type="SUPFAM" id="SSF55608">
    <property type="entry name" value="Homing endonucleases"/>
    <property type="match status" value="1"/>
</dbReference>
<dbReference type="GO" id="GO:0003677">
    <property type="term" value="F:DNA binding"/>
    <property type="evidence" value="ECO:0007669"/>
    <property type="project" value="UniProtKB-KW"/>
</dbReference>
<dbReference type="Pfam" id="PF01807">
    <property type="entry name" value="Zn_ribbon_DnaG"/>
    <property type="match status" value="2"/>
</dbReference>
<dbReference type="GO" id="GO:0006269">
    <property type="term" value="P:DNA replication, synthesis of primer"/>
    <property type="evidence" value="ECO:0007669"/>
    <property type="project" value="UniProtKB-UniRule"/>
</dbReference>
<keyword evidence="4 14" id="KW-0548">Nucleotidyltransferase</keyword>
<dbReference type="InterPro" id="IPR019475">
    <property type="entry name" value="DNA_primase_DnaB-bd"/>
</dbReference>
<dbReference type="SMART" id="SM00400">
    <property type="entry name" value="ZnF_CHCC"/>
    <property type="match status" value="2"/>
</dbReference>
<comment type="catalytic activity">
    <reaction evidence="14">
        <text>ssDNA + n NTP = ssDNA/pppN(pN)n-1 hybrid + (n-1) diphosphate.</text>
        <dbReference type="EC" id="2.7.7.101"/>
    </reaction>
</comment>
<dbReference type="InterPro" id="IPR013264">
    <property type="entry name" value="DNAG_N"/>
</dbReference>
<keyword evidence="7 14" id="KW-0863">Zinc-finger</keyword>
<dbReference type="PROSITE" id="PS50880">
    <property type="entry name" value="TOPRIM"/>
    <property type="match status" value="1"/>
</dbReference>
<dbReference type="Gene3D" id="3.10.28.10">
    <property type="entry name" value="Homing endonucleases"/>
    <property type="match status" value="1"/>
</dbReference>
<keyword evidence="9 14" id="KW-0862">Zinc</keyword>
<dbReference type="InterPro" id="IPR050219">
    <property type="entry name" value="DnaG_primase"/>
</dbReference>
<dbReference type="InterPro" id="IPR036844">
    <property type="entry name" value="Hint_dom_sf"/>
</dbReference>
<dbReference type="Pfam" id="PF08275">
    <property type="entry name" value="DNAG_N"/>
    <property type="match status" value="1"/>
</dbReference>
<keyword evidence="5 14" id="KW-0235">DNA replication</keyword>
<evidence type="ECO:0000256" key="3">
    <source>
        <dbReference type="ARBA" id="ARBA00022679"/>
    </source>
</evidence>